<dbReference type="GeneID" id="63688492"/>
<organism evidence="1 2">
    <name type="scientific">Dacryopinax primogenitus (strain DJM 731)</name>
    <name type="common">Brown rot fungus</name>
    <dbReference type="NCBI Taxonomy" id="1858805"/>
    <lineage>
        <taxon>Eukaryota</taxon>
        <taxon>Fungi</taxon>
        <taxon>Dikarya</taxon>
        <taxon>Basidiomycota</taxon>
        <taxon>Agaricomycotina</taxon>
        <taxon>Dacrymycetes</taxon>
        <taxon>Dacrymycetales</taxon>
        <taxon>Dacrymycetaceae</taxon>
        <taxon>Dacryopinax</taxon>
    </lineage>
</organism>
<reference evidence="1 2" key="1">
    <citation type="journal article" date="2012" name="Science">
        <title>The Paleozoic origin of enzymatic lignin decomposition reconstructed from 31 fungal genomes.</title>
        <authorList>
            <person name="Floudas D."/>
            <person name="Binder M."/>
            <person name="Riley R."/>
            <person name="Barry K."/>
            <person name="Blanchette R.A."/>
            <person name="Henrissat B."/>
            <person name="Martinez A.T."/>
            <person name="Otillar R."/>
            <person name="Spatafora J.W."/>
            <person name="Yadav J.S."/>
            <person name="Aerts A."/>
            <person name="Benoit I."/>
            <person name="Boyd A."/>
            <person name="Carlson A."/>
            <person name="Copeland A."/>
            <person name="Coutinho P.M."/>
            <person name="de Vries R.P."/>
            <person name="Ferreira P."/>
            <person name="Findley K."/>
            <person name="Foster B."/>
            <person name="Gaskell J."/>
            <person name="Glotzer D."/>
            <person name="Gorecki P."/>
            <person name="Heitman J."/>
            <person name="Hesse C."/>
            <person name="Hori C."/>
            <person name="Igarashi K."/>
            <person name="Jurgens J.A."/>
            <person name="Kallen N."/>
            <person name="Kersten P."/>
            <person name="Kohler A."/>
            <person name="Kuees U."/>
            <person name="Kumar T.K.A."/>
            <person name="Kuo A."/>
            <person name="LaButti K."/>
            <person name="Larrondo L.F."/>
            <person name="Lindquist E."/>
            <person name="Ling A."/>
            <person name="Lombard V."/>
            <person name="Lucas S."/>
            <person name="Lundell T."/>
            <person name="Martin R."/>
            <person name="McLaughlin D.J."/>
            <person name="Morgenstern I."/>
            <person name="Morin E."/>
            <person name="Murat C."/>
            <person name="Nagy L.G."/>
            <person name="Nolan M."/>
            <person name="Ohm R.A."/>
            <person name="Patyshakuliyeva A."/>
            <person name="Rokas A."/>
            <person name="Ruiz-Duenas F.J."/>
            <person name="Sabat G."/>
            <person name="Salamov A."/>
            <person name="Samejima M."/>
            <person name="Schmutz J."/>
            <person name="Slot J.C."/>
            <person name="St John F."/>
            <person name="Stenlid J."/>
            <person name="Sun H."/>
            <person name="Sun S."/>
            <person name="Syed K."/>
            <person name="Tsang A."/>
            <person name="Wiebenga A."/>
            <person name="Young D."/>
            <person name="Pisabarro A."/>
            <person name="Eastwood D.C."/>
            <person name="Martin F."/>
            <person name="Cullen D."/>
            <person name="Grigoriev I.V."/>
            <person name="Hibbett D.S."/>
        </authorList>
    </citation>
    <scope>NUCLEOTIDE SEQUENCE [LARGE SCALE GENOMIC DNA]</scope>
    <source>
        <strain evidence="1 2">DJM-731 SS1</strain>
    </source>
</reference>
<evidence type="ECO:0000313" key="1">
    <source>
        <dbReference type="EMBL" id="EJT99270.1"/>
    </source>
</evidence>
<protein>
    <submittedName>
        <fullName evidence="1">Uncharacterized protein</fullName>
    </submittedName>
</protein>
<name>M5FQQ8_DACPD</name>
<keyword evidence="2" id="KW-1185">Reference proteome</keyword>
<dbReference type="EMBL" id="JH795870">
    <property type="protein sequence ID" value="EJT99270.1"/>
    <property type="molecule type" value="Genomic_DNA"/>
</dbReference>
<evidence type="ECO:0000313" key="2">
    <source>
        <dbReference type="Proteomes" id="UP000030653"/>
    </source>
</evidence>
<accession>M5FQQ8</accession>
<dbReference type="HOGENOM" id="CLU_2960695_0_0_1"/>
<dbReference type="RefSeq" id="XP_040626168.1">
    <property type="nucleotide sequence ID" value="XM_040773430.1"/>
</dbReference>
<dbReference type="Proteomes" id="UP000030653">
    <property type="component" value="Unassembled WGS sequence"/>
</dbReference>
<dbReference type="AlphaFoldDB" id="M5FQQ8"/>
<gene>
    <name evidence="1" type="ORF">DACRYDRAFT_23873</name>
</gene>
<sequence length="59" mass="6648">MLVFEEEDSRNCATLGYRGGVPNWETARVVCGKTNFAACHTKSSARGLLGTFIRRRRKE</sequence>
<proteinExistence type="predicted"/>